<dbReference type="GO" id="GO:0017061">
    <property type="term" value="F:S-methyl-5-thioadenosine phosphorylase activity"/>
    <property type="evidence" value="ECO:0007669"/>
    <property type="project" value="UniProtKB-EC"/>
</dbReference>
<dbReference type="PANTHER" id="PTHR30616">
    <property type="entry name" value="UNCHARACTERIZED PROTEIN YFIH"/>
    <property type="match status" value="1"/>
</dbReference>
<dbReference type="SUPFAM" id="SSF64438">
    <property type="entry name" value="CNF1/YfiH-like putative cysteine hydrolases"/>
    <property type="match status" value="1"/>
</dbReference>
<gene>
    <name evidence="11" type="ORF">JT25_009270</name>
</gene>
<dbReference type="OrthoDB" id="4279at2"/>
<accession>A0A126T3P2</accession>
<dbReference type="Gene3D" id="3.60.140.10">
    <property type="entry name" value="CNF1/YfiH-like putative cysteine hydrolases"/>
    <property type="match status" value="1"/>
</dbReference>
<evidence type="ECO:0000256" key="3">
    <source>
        <dbReference type="ARBA" id="ARBA00022679"/>
    </source>
</evidence>
<keyword evidence="4" id="KW-0479">Metal-binding</keyword>
<reference evidence="11 12" key="1">
    <citation type="journal article" date="2015" name="Environ. Microbiol.">
        <title>Methane oxidation coupled to nitrate reduction under hypoxia by the Gammaproteobacterium Methylomonas denitrificans, sp. nov. type strain FJG1.</title>
        <authorList>
            <person name="Kits K.D."/>
            <person name="Klotz M.G."/>
            <person name="Stein L.Y."/>
        </authorList>
    </citation>
    <scope>NUCLEOTIDE SEQUENCE [LARGE SCALE GENOMIC DNA]</scope>
    <source>
        <strain evidence="11 12">FJG1</strain>
    </source>
</reference>
<dbReference type="CDD" id="cd16833">
    <property type="entry name" value="YfiH"/>
    <property type="match status" value="1"/>
</dbReference>
<evidence type="ECO:0000313" key="12">
    <source>
        <dbReference type="Proteomes" id="UP000030512"/>
    </source>
</evidence>
<dbReference type="KEGG" id="mdn:JT25_009270"/>
<dbReference type="NCBIfam" id="TIGR00726">
    <property type="entry name" value="peptidoglycan editing factor PgeF"/>
    <property type="match status" value="1"/>
</dbReference>
<keyword evidence="12" id="KW-1185">Reference proteome</keyword>
<keyword evidence="3" id="KW-0808">Transferase</keyword>
<dbReference type="Pfam" id="PF02578">
    <property type="entry name" value="Cu-oxidase_4"/>
    <property type="match status" value="1"/>
</dbReference>
<dbReference type="InterPro" id="IPR011324">
    <property type="entry name" value="Cytotoxic_necrot_fac-like_cat"/>
</dbReference>
<comment type="catalytic activity">
    <reaction evidence="7">
        <text>adenosine + H2O + H(+) = inosine + NH4(+)</text>
        <dbReference type="Rhea" id="RHEA:24408"/>
        <dbReference type="ChEBI" id="CHEBI:15377"/>
        <dbReference type="ChEBI" id="CHEBI:15378"/>
        <dbReference type="ChEBI" id="CHEBI:16335"/>
        <dbReference type="ChEBI" id="CHEBI:17596"/>
        <dbReference type="ChEBI" id="CHEBI:28938"/>
        <dbReference type="EC" id="3.5.4.4"/>
    </reaction>
    <physiologicalReaction direction="left-to-right" evidence="7">
        <dbReference type="Rhea" id="RHEA:24409"/>
    </physiologicalReaction>
</comment>
<proteinExistence type="inferred from homology"/>
<dbReference type="GO" id="GO:0016787">
    <property type="term" value="F:hydrolase activity"/>
    <property type="evidence" value="ECO:0007669"/>
    <property type="project" value="UniProtKB-KW"/>
</dbReference>
<comment type="catalytic activity">
    <reaction evidence="9">
        <text>S-methyl-5'-thioadenosine + phosphate = 5-(methylsulfanyl)-alpha-D-ribose 1-phosphate + adenine</text>
        <dbReference type="Rhea" id="RHEA:11852"/>
        <dbReference type="ChEBI" id="CHEBI:16708"/>
        <dbReference type="ChEBI" id="CHEBI:17509"/>
        <dbReference type="ChEBI" id="CHEBI:43474"/>
        <dbReference type="ChEBI" id="CHEBI:58533"/>
        <dbReference type="EC" id="2.4.2.28"/>
    </reaction>
    <physiologicalReaction direction="left-to-right" evidence="9">
        <dbReference type="Rhea" id="RHEA:11853"/>
    </physiologicalReaction>
</comment>
<protein>
    <recommendedName>
        <fullName evidence="10">Purine nucleoside phosphorylase</fullName>
    </recommendedName>
</protein>
<dbReference type="InterPro" id="IPR003730">
    <property type="entry name" value="Cu_polyphenol_OxRdtase"/>
</dbReference>
<comment type="catalytic activity">
    <reaction evidence="1">
        <text>inosine + phosphate = alpha-D-ribose 1-phosphate + hypoxanthine</text>
        <dbReference type="Rhea" id="RHEA:27646"/>
        <dbReference type="ChEBI" id="CHEBI:17368"/>
        <dbReference type="ChEBI" id="CHEBI:17596"/>
        <dbReference type="ChEBI" id="CHEBI:43474"/>
        <dbReference type="ChEBI" id="CHEBI:57720"/>
        <dbReference type="EC" id="2.4.2.1"/>
    </reaction>
    <physiologicalReaction direction="left-to-right" evidence="1">
        <dbReference type="Rhea" id="RHEA:27647"/>
    </physiologicalReaction>
</comment>
<organism evidence="11 12">
    <name type="scientific">Methylomonas denitrificans</name>
    <dbReference type="NCBI Taxonomy" id="1538553"/>
    <lineage>
        <taxon>Bacteria</taxon>
        <taxon>Pseudomonadati</taxon>
        <taxon>Pseudomonadota</taxon>
        <taxon>Gammaproteobacteria</taxon>
        <taxon>Methylococcales</taxon>
        <taxon>Methylococcaceae</taxon>
        <taxon>Methylomonas</taxon>
    </lineage>
</organism>
<evidence type="ECO:0000256" key="4">
    <source>
        <dbReference type="ARBA" id="ARBA00022723"/>
    </source>
</evidence>
<dbReference type="Proteomes" id="UP000030512">
    <property type="component" value="Chromosome"/>
</dbReference>
<evidence type="ECO:0000256" key="7">
    <source>
        <dbReference type="ARBA" id="ARBA00047989"/>
    </source>
</evidence>
<evidence type="ECO:0000256" key="9">
    <source>
        <dbReference type="ARBA" id="ARBA00049893"/>
    </source>
</evidence>
<keyword evidence="6" id="KW-0862">Zinc</keyword>
<evidence type="ECO:0000256" key="2">
    <source>
        <dbReference type="ARBA" id="ARBA00007353"/>
    </source>
</evidence>
<dbReference type="RefSeq" id="WP_036275260.1">
    <property type="nucleotide sequence ID" value="NZ_CP014476.1"/>
</dbReference>
<evidence type="ECO:0000256" key="6">
    <source>
        <dbReference type="ARBA" id="ARBA00022833"/>
    </source>
</evidence>
<sequence length="241" mass="26330">MNWIKPDWPLPAHVHAAVTLRSGGVSTGPYASLNPAGHVNDDPQHVKTNRYIIKDMLQLPAEPVWLQQMHGIRVVNADETDSLEEADASFADQPGTVCAVLTADCLPVLFCGDDGEVVAAAHAGWRGLQAGIIAETLYAMSCQDVHVWLGPAIGPDNFEVGDEVRDAFIKDNPIAAVAFRARQPGKWLADIYRLARIKLAELGVEQVYGGDLCTVADPHRFYSYRRDGATTGRMASLIWRD</sequence>
<dbReference type="EMBL" id="CP014476">
    <property type="protein sequence ID" value="AMK76677.1"/>
    <property type="molecule type" value="Genomic_DNA"/>
</dbReference>
<evidence type="ECO:0000256" key="5">
    <source>
        <dbReference type="ARBA" id="ARBA00022801"/>
    </source>
</evidence>
<evidence type="ECO:0000256" key="8">
    <source>
        <dbReference type="ARBA" id="ARBA00048968"/>
    </source>
</evidence>
<evidence type="ECO:0000256" key="10">
    <source>
        <dbReference type="RuleBase" id="RU361274"/>
    </source>
</evidence>
<dbReference type="AlphaFoldDB" id="A0A126T3P2"/>
<dbReference type="InterPro" id="IPR038371">
    <property type="entry name" value="Cu_polyphenol_OxRdtase_sf"/>
</dbReference>
<dbReference type="STRING" id="1538553.JT25_009270"/>
<dbReference type="PANTHER" id="PTHR30616:SF2">
    <property type="entry name" value="PURINE NUCLEOSIDE PHOSPHORYLASE LACC1"/>
    <property type="match status" value="1"/>
</dbReference>
<name>A0A126T3P2_9GAMM</name>
<keyword evidence="5" id="KW-0378">Hydrolase</keyword>
<evidence type="ECO:0000256" key="1">
    <source>
        <dbReference type="ARBA" id="ARBA00000553"/>
    </source>
</evidence>
<dbReference type="GO" id="GO:0005507">
    <property type="term" value="F:copper ion binding"/>
    <property type="evidence" value="ECO:0007669"/>
    <property type="project" value="TreeGrafter"/>
</dbReference>
<evidence type="ECO:0000313" key="11">
    <source>
        <dbReference type="EMBL" id="AMK76677.1"/>
    </source>
</evidence>
<comment type="catalytic activity">
    <reaction evidence="8">
        <text>adenosine + phosphate = alpha-D-ribose 1-phosphate + adenine</text>
        <dbReference type="Rhea" id="RHEA:27642"/>
        <dbReference type="ChEBI" id="CHEBI:16335"/>
        <dbReference type="ChEBI" id="CHEBI:16708"/>
        <dbReference type="ChEBI" id="CHEBI:43474"/>
        <dbReference type="ChEBI" id="CHEBI:57720"/>
        <dbReference type="EC" id="2.4.2.1"/>
    </reaction>
    <physiologicalReaction direction="left-to-right" evidence="8">
        <dbReference type="Rhea" id="RHEA:27643"/>
    </physiologicalReaction>
</comment>
<comment type="similarity">
    <text evidence="2 10">Belongs to the purine nucleoside phosphorylase YfiH/LACC1 family.</text>
</comment>